<evidence type="ECO:0000256" key="1">
    <source>
        <dbReference type="ARBA" id="ARBA00004651"/>
    </source>
</evidence>
<evidence type="ECO:0000256" key="4">
    <source>
        <dbReference type="ARBA" id="ARBA00022475"/>
    </source>
</evidence>
<proteinExistence type="inferred from homology"/>
<feature type="transmembrane region" description="Helical" evidence="8">
    <location>
        <begin position="50"/>
        <end position="70"/>
    </location>
</feature>
<comment type="similarity">
    <text evidence="2">Belongs to the major facilitator superfamily. EmrB family.</text>
</comment>
<feature type="transmembrane region" description="Helical" evidence="8">
    <location>
        <begin position="234"/>
        <end position="256"/>
    </location>
</feature>
<dbReference type="InterPro" id="IPR020846">
    <property type="entry name" value="MFS_dom"/>
</dbReference>
<dbReference type="Gene3D" id="1.20.1250.20">
    <property type="entry name" value="MFS general substrate transporter like domains"/>
    <property type="match status" value="1"/>
</dbReference>
<feature type="transmembrane region" description="Helical" evidence="8">
    <location>
        <begin position="454"/>
        <end position="477"/>
    </location>
</feature>
<feature type="transmembrane region" description="Helical" evidence="8">
    <location>
        <begin position="342"/>
        <end position="362"/>
    </location>
</feature>
<keyword evidence="11" id="KW-1185">Reference proteome</keyword>
<feature type="domain" description="Major facilitator superfamily (MFS) profile" evidence="9">
    <location>
        <begin position="16"/>
        <end position="486"/>
    </location>
</feature>
<comment type="subcellular location">
    <subcellularLocation>
        <location evidence="1">Cell membrane</location>
        <topology evidence="1">Multi-pass membrane protein</topology>
    </subcellularLocation>
</comment>
<dbReference type="Proteomes" id="UP000006565">
    <property type="component" value="Chromosome"/>
</dbReference>
<dbReference type="Gene3D" id="1.20.1720.10">
    <property type="entry name" value="Multidrug resistance protein D"/>
    <property type="match status" value="1"/>
</dbReference>
<feature type="transmembrane region" description="Helical" evidence="8">
    <location>
        <begin position="172"/>
        <end position="191"/>
    </location>
</feature>
<evidence type="ECO:0000313" key="10">
    <source>
        <dbReference type="EMBL" id="ADN35190.1"/>
    </source>
</evidence>
<dbReference type="EMBL" id="CP002117">
    <property type="protein sequence ID" value="ADN35190.1"/>
    <property type="molecule type" value="Genomic_DNA"/>
</dbReference>
<feature type="transmembrane region" description="Helical" evidence="8">
    <location>
        <begin position="368"/>
        <end position="391"/>
    </location>
</feature>
<evidence type="ECO:0000259" key="9">
    <source>
        <dbReference type="PROSITE" id="PS50850"/>
    </source>
</evidence>
<dbReference type="SUPFAM" id="SSF103473">
    <property type="entry name" value="MFS general substrate transporter"/>
    <property type="match status" value="1"/>
</dbReference>
<dbReference type="InterPro" id="IPR036259">
    <property type="entry name" value="MFS_trans_sf"/>
</dbReference>
<evidence type="ECO:0000256" key="8">
    <source>
        <dbReference type="SAM" id="Phobius"/>
    </source>
</evidence>
<dbReference type="InterPro" id="IPR004638">
    <property type="entry name" value="EmrB-like"/>
</dbReference>
<evidence type="ECO:0000256" key="6">
    <source>
        <dbReference type="ARBA" id="ARBA00022989"/>
    </source>
</evidence>
<evidence type="ECO:0000256" key="2">
    <source>
        <dbReference type="ARBA" id="ARBA00008537"/>
    </source>
</evidence>
<keyword evidence="6 8" id="KW-1133">Transmembrane helix</keyword>
<dbReference type="GO" id="GO:0022857">
    <property type="term" value="F:transmembrane transporter activity"/>
    <property type="evidence" value="ECO:0007669"/>
    <property type="project" value="InterPro"/>
</dbReference>
<dbReference type="GeneID" id="9742863"/>
<protein>
    <submittedName>
        <fullName evidence="10">Drug resistance transporter, EmrB/QacA subfamily</fullName>
    </submittedName>
</protein>
<dbReference type="PRINTS" id="PR01036">
    <property type="entry name" value="TCRTETB"/>
</dbReference>
<reference evidence="10 11" key="1">
    <citation type="journal article" date="2010" name="Stand. Genomic Sci.">
        <title>Complete genome sequence of Methanoplanus petrolearius type strain (SEBR 4847).</title>
        <authorList>
            <person name="Brambilla E."/>
            <person name="Djao O.D."/>
            <person name="Daligault H."/>
            <person name="Lapidus A."/>
            <person name="Lucas S."/>
            <person name="Hammon N."/>
            <person name="Nolan M."/>
            <person name="Tice H."/>
            <person name="Cheng J.F."/>
            <person name="Han C."/>
            <person name="Tapia R."/>
            <person name="Goodwin L."/>
            <person name="Pitluck S."/>
            <person name="Liolios K."/>
            <person name="Ivanova N."/>
            <person name="Mavromatis K."/>
            <person name="Mikhailova N."/>
            <person name="Pati A."/>
            <person name="Chen A."/>
            <person name="Palaniappan K."/>
            <person name="Land M."/>
            <person name="Hauser L."/>
            <person name="Chang Y.J."/>
            <person name="Jeffries C.D."/>
            <person name="Rohde M."/>
            <person name="Spring S."/>
            <person name="Sikorski J."/>
            <person name="Goker M."/>
            <person name="Woyke T."/>
            <person name="Bristow J."/>
            <person name="Eisen J.A."/>
            <person name="Markowitz V."/>
            <person name="Hugenholtz P."/>
            <person name="Kyrpides N.C."/>
            <person name="Klenk H.P."/>
        </authorList>
    </citation>
    <scope>NUCLEOTIDE SEQUENCE [LARGE SCALE GENOMIC DNA]</scope>
    <source>
        <strain evidence="11">DSM 11571 / OCM 486 / SEBR 4847</strain>
    </source>
</reference>
<keyword evidence="5 8" id="KW-0812">Transmembrane</keyword>
<dbReference type="eggNOG" id="arCOG00143">
    <property type="taxonomic scope" value="Archaea"/>
</dbReference>
<dbReference type="Pfam" id="PF07690">
    <property type="entry name" value="MFS_1"/>
    <property type="match status" value="1"/>
</dbReference>
<keyword evidence="3" id="KW-0813">Transport</keyword>
<keyword evidence="4" id="KW-1003">Cell membrane</keyword>
<dbReference type="KEGG" id="mpi:Mpet_0416"/>
<dbReference type="RefSeq" id="WP_013328368.1">
    <property type="nucleotide sequence ID" value="NC_014507.1"/>
</dbReference>
<evidence type="ECO:0000256" key="7">
    <source>
        <dbReference type="ARBA" id="ARBA00023136"/>
    </source>
</evidence>
<dbReference type="HOGENOM" id="CLU_000960_28_3_2"/>
<accession>E1RGH9</accession>
<dbReference type="PANTHER" id="PTHR42718:SF9">
    <property type="entry name" value="MAJOR FACILITATOR SUPERFAMILY MULTIDRUG TRANSPORTER MFSC"/>
    <property type="match status" value="1"/>
</dbReference>
<dbReference type="AlphaFoldDB" id="E1RGH9"/>
<feature type="transmembrane region" description="Helical" evidence="8">
    <location>
        <begin position="277"/>
        <end position="301"/>
    </location>
</feature>
<keyword evidence="7 8" id="KW-0472">Membrane</keyword>
<feature type="transmembrane region" description="Helical" evidence="8">
    <location>
        <begin position="212"/>
        <end position="228"/>
    </location>
</feature>
<organism evidence="10 11">
    <name type="scientific">Methanolacinia petrolearia (strain DSM 11571 / OCM 486 / SEBR 4847)</name>
    <name type="common">Methanoplanus petrolearius</name>
    <dbReference type="NCBI Taxonomy" id="679926"/>
    <lineage>
        <taxon>Archaea</taxon>
        <taxon>Methanobacteriati</taxon>
        <taxon>Methanobacteriota</taxon>
        <taxon>Stenosarchaea group</taxon>
        <taxon>Methanomicrobia</taxon>
        <taxon>Methanomicrobiales</taxon>
        <taxon>Methanomicrobiaceae</taxon>
        <taxon>Methanolacinia</taxon>
    </lineage>
</organism>
<dbReference type="GO" id="GO:0005886">
    <property type="term" value="C:plasma membrane"/>
    <property type="evidence" value="ECO:0007669"/>
    <property type="project" value="UniProtKB-SubCell"/>
</dbReference>
<feature type="transmembrane region" description="Helical" evidence="8">
    <location>
        <begin position="115"/>
        <end position="137"/>
    </location>
</feature>
<dbReference type="PANTHER" id="PTHR42718">
    <property type="entry name" value="MAJOR FACILITATOR SUPERFAMILY MULTIDRUG TRANSPORTER MFSC"/>
    <property type="match status" value="1"/>
</dbReference>
<name>E1RGH9_METP4</name>
<feature type="transmembrane region" description="Helical" evidence="8">
    <location>
        <begin position="313"/>
        <end position="335"/>
    </location>
</feature>
<feature type="transmembrane region" description="Helical" evidence="8">
    <location>
        <begin position="144"/>
        <end position="166"/>
    </location>
</feature>
<dbReference type="CDD" id="cd17321">
    <property type="entry name" value="MFS_MMR_MDR_like"/>
    <property type="match status" value="1"/>
</dbReference>
<sequence length="499" mass="53369">MKDSPERSSGKSYSLLIIAISLAIFMSSIDGTIVNIALPTISESFDISSSTVSWVATAYLLVMAGCVLIFGKISDIIGFKKIFLTGFIVFTVGSFACGFLPDLLDSFGSLVGSRIFQAVGGAMITAIAPAMVTAFIPMSMKGKAMGIIMTVAALGMAIGPTVGGILTQYLSWHWIFFINVPIGIIAVLLGAKVIPSTVTGKDRDLSGFDKKGGLLIFFGLASLLFAISEGQELGWTSPAIIATMIIAVVSLAGFVWNELKVTEPLLELRLFRKKNFFLSNLLFVLLFLSFSGINYLLPFYLEYVQGFDSSTAGLILTSLSFAMMISGLLAGALFNRTGGRPLCIAAGFVILLGYYFITHLHADTTTAFVVGCLMLIGFGLGLMVTPISNMIMNSVGKQYQGMVSSLTSLERFAPLTIGIAIFNLIFLQGVSLIAEHRGVTTEAPVNMKLEVLSSGFDLAFLGAFILSIAVLILSLIVKQEIHPDYLEEGPETEIIGGMI</sequence>
<evidence type="ECO:0000256" key="3">
    <source>
        <dbReference type="ARBA" id="ARBA00022448"/>
    </source>
</evidence>
<evidence type="ECO:0000256" key="5">
    <source>
        <dbReference type="ARBA" id="ARBA00022692"/>
    </source>
</evidence>
<dbReference type="InterPro" id="IPR011701">
    <property type="entry name" value="MFS"/>
</dbReference>
<gene>
    <name evidence="10" type="ordered locus">Mpet_0416</name>
</gene>
<dbReference type="NCBIfam" id="TIGR00711">
    <property type="entry name" value="efflux_EmrB"/>
    <property type="match status" value="1"/>
</dbReference>
<feature type="transmembrane region" description="Helical" evidence="8">
    <location>
        <begin position="12"/>
        <end position="38"/>
    </location>
</feature>
<feature type="transmembrane region" description="Helical" evidence="8">
    <location>
        <begin position="412"/>
        <end position="434"/>
    </location>
</feature>
<evidence type="ECO:0000313" key="11">
    <source>
        <dbReference type="Proteomes" id="UP000006565"/>
    </source>
</evidence>
<dbReference type="OrthoDB" id="117970at2157"/>
<dbReference type="PROSITE" id="PS50850">
    <property type="entry name" value="MFS"/>
    <property type="match status" value="1"/>
</dbReference>
<feature type="transmembrane region" description="Helical" evidence="8">
    <location>
        <begin position="82"/>
        <end position="103"/>
    </location>
</feature>